<feature type="compositionally biased region" description="Low complexity" evidence="4">
    <location>
        <begin position="1118"/>
        <end position="1139"/>
    </location>
</feature>
<keyword evidence="6" id="KW-1185">Reference proteome</keyword>
<feature type="compositionally biased region" description="Low complexity" evidence="4">
    <location>
        <begin position="1515"/>
        <end position="1530"/>
    </location>
</feature>
<feature type="region of interest" description="Disordered" evidence="4">
    <location>
        <begin position="456"/>
        <end position="597"/>
    </location>
</feature>
<feature type="compositionally biased region" description="Polar residues" evidence="4">
    <location>
        <begin position="888"/>
        <end position="925"/>
    </location>
</feature>
<dbReference type="Gene3D" id="1.25.40.20">
    <property type="entry name" value="Ankyrin repeat-containing domain"/>
    <property type="match status" value="3"/>
</dbReference>
<feature type="compositionally biased region" description="Polar residues" evidence="4">
    <location>
        <begin position="1268"/>
        <end position="1279"/>
    </location>
</feature>
<feature type="region of interest" description="Disordered" evidence="4">
    <location>
        <begin position="1608"/>
        <end position="1697"/>
    </location>
</feature>
<name>A0ABD0K0R5_9CAEN</name>
<organism evidence="5 6">
    <name type="scientific">Batillaria attramentaria</name>
    <dbReference type="NCBI Taxonomy" id="370345"/>
    <lineage>
        <taxon>Eukaryota</taxon>
        <taxon>Metazoa</taxon>
        <taxon>Spiralia</taxon>
        <taxon>Lophotrochozoa</taxon>
        <taxon>Mollusca</taxon>
        <taxon>Gastropoda</taxon>
        <taxon>Caenogastropoda</taxon>
        <taxon>Sorbeoconcha</taxon>
        <taxon>Cerithioidea</taxon>
        <taxon>Batillariidae</taxon>
        <taxon>Batillaria</taxon>
    </lineage>
</organism>
<feature type="compositionally biased region" description="Polar residues" evidence="4">
    <location>
        <begin position="519"/>
        <end position="528"/>
    </location>
</feature>
<feature type="compositionally biased region" description="Polar residues" evidence="4">
    <location>
        <begin position="1140"/>
        <end position="1165"/>
    </location>
</feature>
<feature type="compositionally biased region" description="Low complexity" evidence="4">
    <location>
        <begin position="546"/>
        <end position="556"/>
    </location>
</feature>
<dbReference type="InterPro" id="IPR002110">
    <property type="entry name" value="Ankyrin_rpt"/>
</dbReference>
<feature type="compositionally biased region" description="Polar residues" evidence="4">
    <location>
        <begin position="1092"/>
        <end position="1112"/>
    </location>
</feature>
<keyword evidence="1" id="KW-0677">Repeat</keyword>
<feature type="compositionally biased region" description="Polar residues" evidence="4">
    <location>
        <begin position="1402"/>
        <end position="1412"/>
    </location>
</feature>
<sequence>MKTDSNRPPTASGNGNHGRSSSLGQQGDAGQQGRPQRVSSATYFDIANTILGSAGDLDEVLLCAARDGDYNRIEQLLCQRRDIIVDVDCKDKRTGNTALIWAAKKGHTKIAQLLLRHGADPTLRNYEAQTALEVATGAAKTMLLDSVARGTECTHRLLLQAAWQGNIEVIRRLVATNRMLDINCQNAEGLTPLMLVARDVQLFERLSSQLNKHYNPVEVAQELMKARANVHAMDNDGKTCLHYAAQARAGVAEKLVETFIGGGSEPACLDKRQYTPMHWASHFGNTTVVTALLGGGSEVNCRGFAGLTPLHISAHNDHQTTAVTLLQNGADVTLTDDRGLTPVDLAKTRKMKTTLKEAWTEATQKKQTTELAPVRNPSRDGSRLSKRDASPEKKKGEVIFDGMPANPFGSQRISQAARSRALQRAGKQLLQDIETGRYTPTPTMSRESTRLLGTIRNTGPSILPQISRGCPSPTNSGCPSPDSPPPGRRSSIGDEMRRSLEDGRNMAGRTGGPLRGRLNKTTPISTNDAGEGSSGFTPRRHRRTGSDPFSSPSFSDVTATLDSIINRRGRSVSTGDGGSPDDGYSSSQRMTTLRTPLDRETTMCVNIPTTIPEANSPGNSTNTVTFETDARASRHSTMPMQVMPLPPNSSQILPPTPNFLNHRPYATPEGALVKAMREEDSSKEPSPRSDEEGDNKVRIGVTNPMDLLRSRSLLKEEFILAESRPRDPFMHSSGSEPTSSSSSLSTASSSPRDGAVNSNALGRTAYRRSDPSLLTVTLREQAAVSSRYTKNGRNRNSDPSVVRLLEKAGASQNQDNKTVVSKSEQLAQSVFLTQQGDSAGNTAMGKTGSPVDSLKQNVGRVSGGAKDSKLVNSSSSNSASGGGGSKVVRSQSLNTSARKPVLQQDTQPNSMPSGSAASANLKRSQSIGNVKTETVTQQTCVKPVVGSAQTQKRRGAPHFLVRVEWSIVRDSFQEFANVLMKSVTDVASSSAQEPATKKLPSASHDKPESAYIKENTQVAGSVTGERSRHNSESRRSVSDVAFSGVDAAVENSTGANDSKVKSSTQPSQKPNSSVQNRSQAQAATSLSSANSGAKNSAPKNVIASKTSSQSCDVSKGGSVQSKPSNSNSSSSVTTSAKMSNVQAKTVQKPQQAESVNVKVSPSSAANKIGENSAKQNSVNSGKSAITNTQVVPNSATRPAVSKATPSSSASSTTGAGLSQSLRSSSSENPGSIRKSASTDSLTSLKLGGSASGKKLSSTEAGKRPAAAGSNQKNLSTSAKDVTARLAGTGGTPRAGSNSGQQTSRSSNSSASSAAGKNSGNAKDGAKSGISVSKNQVSQPVSSVSVSATNTSAAVSSASSVMPKPAASITSTKVTAATVLAKAIQNFPPKAAASPRPGVPKGKQNTSTSSSTPVSKATVSITSKSTSSVTAAQNSTSLKAAAVSASVSSTGSGVKEGVTPSNSAAKPAVNTSKSVPASVSSQPGPAPAQNAFVTTKAGSSPAVSGQKSVAETKPIPTAASSTPPSPVSTFAKAPHIVKSPSDSVLARKPGSGNSGKDSEAESEAGIEPLVKITFGNVSPRAQAALPRKYEPPICTPVIVNPFEHLSVYQTPRDKSPGQGVSASDFGYTVGKPTKDTAATQTRERLQLKANRQKQPRKERTARDQRQGHPAKLRQGRGGGPRAKNPKAARVKSHAQRVAKLAGTISEEAWKEGNRCSG</sequence>
<feature type="region of interest" description="Disordered" evidence="4">
    <location>
        <begin position="359"/>
        <end position="407"/>
    </location>
</feature>
<feature type="compositionally biased region" description="Low complexity" evidence="4">
    <location>
        <begin position="1078"/>
        <end position="1091"/>
    </location>
</feature>
<feature type="compositionally biased region" description="Low complexity" evidence="4">
    <location>
        <begin position="1330"/>
        <end position="1341"/>
    </location>
</feature>
<feature type="region of interest" description="Disordered" evidence="4">
    <location>
        <begin position="837"/>
        <end position="925"/>
    </location>
</feature>
<feature type="compositionally biased region" description="Basic and acidic residues" evidence="4">
    <location>
        <begin position="675"/>
        <end position="697"/>
    </location>
</feature>
<feature type="compositionally biased region" description="Low complexity" evidence="4">
    <location>
        <begin position="1295"/>
        <end position="1321"/>
    </location>
</feature>
<feature type="region of interest" description="Disordered" evidence="4">
    <location>
        <begin position="987"/>
        <end position="1341"/>
    </location>
</feature>
<feature type="compositionally biased region" description="Polar residues" evidence="4">
    <location>
        <begin position="1458"/>
        <end position="1482"/>
    </location>
</feature>
<evidence type="ECO:0000313" key="5">
    <source>
        <dbReference type="EMBL" id="KAK7480430.1"/>
    </source>
</evidence>
<feature type="compositionally biased region" description="Basic residues" evidence="4">
    <location>
        <begin position="1682"/>
        <end position="1695"/>
    </location>
</feature>
<feature type="compositionally biased region" description="Low complexity" evidence="4">
    <location>
        <begin position="732"/>
        <end position="750"/>
    </location>
</feature>
<dbReference type="PROSITE" id="PS50297">
    <property type="entry name" value="ANK_REP_REGION"/>
    <property type="match status" value="3"/>
</dbReference>
<comment type="caution">
    <text evidence="5">The sequence shown here is derived from an EMBL/GenBank/DDBJ whole genome shotgun (WGS) entry which is preliminary data.</text>
</comment>
<protein>
    <recommendedName>
        <fullName evidence="7">Ankyrin</fullName>
    </recommendedName>
</protein>
<evidence type="ECO:0000256" key="2">
    <source>
        <dbReference type="ARBA" id="ARBA00023043"/>
    </source>
</evidence>
<feature type="compositionally biased region" description="Basic and acidic residues" evidence="4">
    <location>
        <begin position="1025"/>
        <end position="1037"/>
    </location>
</feature>
<feature type="repeat" description="ANK" evidence="3">
    <location>
        <begin position="94"/>
        <end position="126"/>
    </location>
</feature>
<feature type="repeat" description="ANK" evidence="3">
    <location>
        <begin position="305"/>
        <end position="337"/>
    </location>
</feature>
<dbReference type="SUPFAM" id="SSF48403">
    <property type="entry name" value="Ankyrin repeat"/>
    <property type="match status" value="1"/>
</dbReference>
<feature type="repeat" description="ANK" evidence="3">
    <location>
        <begin position="272"/>
        <end position="304"/>
    </location>
</feature>
<feature type="compositionally biased region" description="Basic and acidic residues" evidence="4">
    <location>
        <begin position="359"/>
        <end position="368"/>
    </location>
</feature>
<dbReference type="PROSITE" id="PS50088">
    <property type="entry name" value="ANK_REPEAT"/>
    <property type="match status" value="3"/>
</dbReference>
<feature type="compositionally biased region" description="Basic and acidic residues" evidence="4">
    <location>
        <begin position="377"/>
        <end position="398"/>
    </location>
</feature>
<reference evidence="5 6" key="1">
    <citation type="journal article" date="2023" name="Sci. Data">
        <title>Genome assembly of the Korean intertidal mud-creeper Batillaria attramentaria.</title>
        <authorList>
            <person name="Patra A.K."/>
            <person name="Ho P.T."/>
            <person name="Jun S."/>
            <person name="Lee S.J."/>
            <person name="Kim Y."/>
            <person name="Won Y.J."/>
        </authorList>
    </citation>
    <scope>NUCLEOTIDE SEQUENCE [LARGE SCALE GENOMIC DNA]</scope>
    <source>
        <strain evidence="5">Wonlab-2016</strain>
    </source>
</reference>
<feature type="compositionally biased region" description="Low complexity" evidence="4">
    <location>
        <begin position="1240"/>
        <end position="1258"/>
    </location>
</feature>
<feature type="compositionally biased region" description="Polar residues" evidence="4">
    <location>
        <begin position="1050"/>
        <end position="1077"/>
    </location>
</feature>
<accession>A0ABD0K0R5</accession>
<dbReference type="SMART" id="SM00248">
    <property type="entry name" value="ANK"/>
    <property type="match status" value="7"/>
</dbReference>
<feature type="compositionally biased region" description="Polar residues" evidence="4">
    <location>
        <begin position="1172"/>
        <end position="1196"/>
    </location>
</feature>
<dbReference type="InterPro" id="IPR036770">
    <property type="entry name" value="Ankyrin_rpt-contain_sf"/>
</dbReference>
<evidence type="ECO:0000256" key="4">
    <source>
        <dbReference type="SAM" id="MobiDB-lite"/>
    </source>
</evidence>
<evidence type="ECO:0000256" key="3">
    <source>
        <dbReference type="PROSITE-ProRule" id="PRU00023"/>
    </source>
</evidence>
<feature type="region of interest" description="Disordered" evidence="4">
    <location>
        <begin position="1387"/>
        <end position="1562"/>
    </location>
</feature>
<dbReference type="InterPro" id="IPR050776">
    <property type="entry name" value="Ank_Repeat/CDKN_Inhibitor"/>
</dbReference>
<dbReference type="EMBL" id="JACVVK020000282">
    <property type="protein sequence ID" value="KAK7480430.1"/>
    <property type="molecule type" value="Genomic_DNA"/>
</dbReference>
<dbReference type="Pfam" id="PF12796">
    <property type="entry name" value="Ank_2"/>
    <property type="match status" value="2"/>
</dbReference>
<gene>
    <name evidence="5" type="ORF">BaRGS_00028349</name>
</gene>
<feature type="compositionally biased region" description="Basic and acidic residues" evidence="4">
    <location>
        <begin position="1654"/>
        <end position="1665"/>
    </location>
</feature>
<keyword evidence="2 3" id="KW-0040">ANK repeat</keyword>
<dbReference type="PANTHER" id="PTHR24201">
    <property type="entry name" value="ANK_REP_REGION DOMAIN-CONTAINING PROTEIN"/>
    <property type="match status" value="1"/>
</dbReference>
<feature type="compositionally biased region" description="Low complexity" evidence="4">
    <location>
        <begin position="1206"/>
        <end position="1226"/>
    </location>
</feature>
<feature type="region of interest" description="Disordered" evidence="4">
    <location>
        <begin position="1"/>
        <end position="38"/>
    </location>
</feature>
<feature type="compositionally biased region" description="Polar residues" evidence="4">
    <location>
        <begin position="1490"/>
        <end position="1508"/>
    </location>
</feature>
<evidence type="ECO:0008006" key="7">
    <source>
        <dbReference type="Google" id="ProtNLM"/>
    </source>
</evidence>
<evidence type="ECO:0000256" key="1">
    <source>
        <dbReference type="ARBA" id="ARBA00022737"/>
    </source>
</evidence>
<feature type="region of interest" description="Disordered" evidence="4">
    <location>
        <begin position="725"/>
        <end position="764"/>
    </location>
</feature>
<dbReference type="PANTHER" id="PTHR24201:SF15">
    <property type="entry name" value="ANKYRIN REPEAT DOMAIN-CONTAINING PROTEIN 66"/>
    <property type="match status" value="1"/>
</dbReference>
<evidence type="ECO:0000313" key="6">
    <source>
        <dbReference type="Proteomes" id="UP001519460"/>
    </source>
</evidence>
<proteinExistence type="predicted"/>
<feature type="compositionally biased region" description="Low complexity" evidence="4">
    <location>
        <begin position="1413"/>
        <end position="1454"/>
    </location>
</feature>
<dbReference type="Proteomes" id="UP001519460">
    <property type="component" value="Unassembled WGS sequence"/>
</dbReference>
<feature type="compositionally biased region" description="Basic and acidic residues" evidence="4">
    <location>
        <begin position="491"/>
        <end position="504"/>
    </location>
</feature>
<feature type="region of interest" description="Disordered" evidence="4">
    <location>
        <begin position="675"/>
        <end position="703"/>
    </location>
</feature>